<proteinExistence type="predicted"/>
<name>A0AAV5S9R7_9BILA</name>
<feature type="non-terminal residue" evidence="1">
    <location>
        <position position="1"/>
    </location>
</feature>
<evidence type="ECO:0008006" key="3">
    <source>
        <dbReference type="Google" id="ProtNLM"/>
    </source>
</evidence>
<protein>
    <recommendedName>
        <fullName evidence="3">PSI domain-containing protein</fullName>
    </recommendedName>
</protein>
<feature type="non-terminal residue" evidence="1">
    <location>
        <position position="86"/>
    </location>
</feature>
<reference evidence="1" key="1">
    <citation type="submission" date="2023-10" db="EMBL/GenBank/DDBJ databases">
        <title>Genome assembly of Pristionchus species.</title>
        <authorList>
            <person name="Yoshida K."/>
            <person name="Sommer R.J."/>
        </authorList>
    </citation>
    <scope>NUCLEOTIDE SEQUENCE</scope>
    <source>
        <strain evidence="1">RS0144</strain>
    </source>
</reference>
<dbReference type="AlphaFoldDB" id="A0AAV5S9R7"/>
<evidence type="ECO:0000313" key="1">
    <source>
        <dbReference type="EMBL" id="GMS79430.1"/>
    </source>
</evidence>
<sequence>KKVKSATCNSDKFKINFDETWIERKSAQLRCVQKKCTQCENPCTDCVSNGATFNPSAKWNECSEFKCGSNARMILKMSDNEKKELQ</sequence>
<accession>A0AAV5S9R7</accession>
<dbReference type="Proteomes" id="UP001432027">
    <property type="component" value="Unassembled WGS sequence"/>
</dbReference>
<gene>
    <name evidence="1" type="ORF">PENTCL1PPCAC_1605</name>
</gene>
<evidence type="ECO:0000313" key="2">
    <source>
        <dbReference type="Proteomes" id="UP001432027"/>
    </source>
</evidence>
<dbReference type="EMBL" id="BTSX01000001">
    <property type="protein sequence ID" value="GMS79430.1"/>
    <property type="molecule type" value="Genomic_DNA"/>
</dbReference>
<comment type="caution">
    <text evidence="1">The sequence shown here is derived from an EMBL/GenBank/DDBJ whole genome shotgun (WGS) entry which is preliminary data.</text>
</comment>
<keyword evidence="2" id="KW-1185">Reference proteome</keyword>
<organism evidence="1 2">
    <name type="scientific">Pristionchus entomophagus</name>
    <dbReference type="NCBI Taxonomy" id="358040"/>
    <lineage>
        <taxon>Eukaryota</taxon>
        <taxon>Metazoa</taxon>
        <taxon>Ecdysozoa</taxon>
        <taxon>Nematoda</taxon>
        <taxon>Chromadorea</taxon>
        <taxon>Rhabditida</taxon>
        <taxon>Rhabditina</taxon>
        <taxon>Diplogasteromorpha</taxon>
        <taxon>Diplogasteroidea</taxon>
        <taxon>Neodiplogasteridae</taxon>
        <taxon>Pristionchus</taxon>
    </lineage>
</organism>